<gene>
    <name evidence="2" type="ORF">HK103_001971</name>
</gene>
<feature type="transmembrane region" description="Helical" evidence="1">
    <location>
        <begin position="272"/>
        <end position="291"/>
    </location>
</feature>
<evidence type="ECO:0000256" key="1">
    <source>
        <dbReference type="SAM" id="Phobius"/>
    </source>
</evidence>
<sequence>MNTALSSSVPDVFQIGWVRSTDCSTPPNVMYSFSGITTTLYNETINEQVTLTTCGSNLFPMNGGCCLSNLDPTTFFSGYSSLVQRQAFTDKSNFPVAANGANYCHVKALNNGSLYGLSDIWYLADSTCIDDHFSCKPNGEFHYYPNSQCTGTSSSIQLNTKEANFNFQTMGGSEKYTWTTYVPSVMLIFKYQVPMEIAAAVCYLTAFGISLAVLAYSINKYLKTRSMYLTVVVISQTLWVIWIAMDFAYLNIAFPVTAANLDEKYAEIEACIFNMASLTTVLNTANFIVGFRNITSPVFKYGIYGFIMVMHLALAGGNYFTYWYLTMGEGTIWQSWHQILPLWTLMMFIFNTVPSFTIAIPLVKNSEYLRSMSTATAIRKLLVTDLIFSGLVFLQLLNTICVIVFYYIQQFTQVLGSDRNYYSMNGVFALNYSIHAVINSMFIEHIRSVLKSGKAYSSKSHNIMVFSANTYKEDSQIGPELNLVNKV</sequence>
<reference evidence="2" key="1">
    <citation type="submission" date="2020-05" db="EMBL/GenBank/DDBJ databases">
        <title>Phylogenomic resolution of chytrid fungi.</title>
        <authorList>
            <person name="Stajich J.E."/>
            <person name="Amses K."/>
            <person name="Simmons R."/>
            <person name="Seto K."/>
            <person name="Myers J."/>
            <person name="Bonds A."/>
            <person name="Quandt C.A."/>
            <person name="Barry K."/>
            <person name="Liu P."/>
            <person name="Grigoriev I."/>
            <person name="Longcore J.E."/>
            <person name="James T.Y."/>
        </authorList>
    </citation>
    <scope>NUCLEOTIDE SEQUENCE</scope>
    <source>
        <strain evidence="2">PLAUS21</strain>
    </source>
</reference>
<evidence type="ECO:0000313" key="3">
    <source>
        <dbReference type="Proteomes" id="UP001210925"/>
    </source>
</evidence>
<feature type="transmembrane region" description="Helical" evidence="1">
    <location>
        <begin position="303"/>
        <end position="322"/>
    </location>
</feature>
<evidence type="ECO:0000313" key="2">
    <source>
        <dbReference type="EMBL" id="KAJ3259710.1"/>
    </source>
</evidence>
<name>A0AAD5UM76_9FUNG</name>
<organism evidence="2 3">
    <name type="scientific">Boothiomyces macroporosus</name>
    <dbReference type="NCBI Taxonomy" id="261099"/>
    <lineage>
        <taxon>Eukaryota</taxon>
        <taxon>Fungi</taxon>
        <taxon>Fungi incertae sedis</taxon>
        <taxon>Chytridiomycota</taxon>
        <taxon>Chytridiomycota incertae sedis</taxon>
        <taxon>Chytridiomycetes</taxon>
        <taxon>Rhizophydiales</taxon>
        <taxon>Terramycetaceae</taxon>
        <taxon>Boothiomyces</taxon>
    </lineage>
</organism>
<dbReference type="Proteomes" id="UP001210925">
    <property type="component" value="Unassembled WGS sequence"/>
</dbReference>
<accession>A0AAD5UM76</accession>
<keyword evidence="3" id="KW-1185">Reference proteome</keyword>
<dbReference type="AlphaFoldDB" id="A0AAD5UM76"/>
<protein>
    <submittedName>
        <fullName evidence="2">Uncharacterized protein</fullName>
    </submittedName>
</protein>
<feature type="transmembrane region" description="Helical" evidence="1">
    <location>
        <begin position="383"/>
        <end position="408"/>
    </location>
</feature>
<feature type="transmembrane region" description="Helical" evidence="1">
    <location>
        <begin position="228"/>
        <end position="252"/>
    </location>
</feature>
<keyword evidence="1" id="KW-0472">Membrane</keyword>
<keyword evidence="1" id="KW-0812">Transmembrane</keyword>
<feature type="transmembrane region" description="Helical" evidence="1">
    <location>
        <begin position="342"/>
        <end position="363"/>
    </location>
</feature>
<proteinExistence type="predicted"/>
<keyword evidence="1" id="KW-1133">Transmembrane helix</keyword>
<feature type="transmembrane region" description="Helical" evidence="1">
    <location>
        <begin position="197"/>
        <end position="216"/>
    </location>
</feature>
<comment type="caution">
    <text evidence="2">The sequence shown here is derived from an EMBL/GenBank/DDBJ whole genome shotgun (WGS) entry which is preliminary data.</text>
</comment>
<feature type="transmembrane region" description="Helical" evidence="1">
    <location>
        <begin position="420"/>
        <end position="442"/>
    </location>
</feature>
<dbReference type="EMBL" id="JADGKB010000016">
    <property type="protein sequence ID" value="KAJ3259710.1"/>
    <property type="molecule type" value="Genomic_DNA"/>
</dbReference>